<dbReference type="InterPro" id="IPR057207">
    <property type="entry name" value="FBXL15_LRR"/>
</dbReference>
<dbReference type="OrthoDB" id="10257471at2759"/>
<dbReference type="AlphaFoldDB" id="A0A5N6QGL0"/>
<keyword evidence="4" id="KW-1185">Reference proteome</keyword>
<name>A0A5N6QGL0_9ROSI</name>
<feature type="domain" description="F-box/LRR-repeat protein 15-like leucin rich repeat" evidence="2">
    <location>
        <begin position="607"/>
        <end position="782"/>
    </location>
</feature>
<feature type="compositionally biased region" description="Basic and acidic residues" evidence="1">
    <location>
        <begin position="292"/>
        <end position="302"/>
    </location>
</feature>
<dbReference type="Pfam" id="PF25372">
    <property type="entry name" value="DUF7885"/>
    <property type="match status" value="1"/>
</dbReference>
<dbReference type="FunFam" id="3.80.10.10:FF:000777">
    <property type="entry name" value="RNI-like superfamily protein"/>
    <property type="match status" value="1"/>
</dbReference>
<feature type="region of interest" description="Disordered" evidence="1">
    <location>
        <begin position="281"/>
        <end position="313"/>
    </location>
</feature>
<organism evidence="3 4">
    <name type="scientific">Carpinus fangiana</name>
    <dbReference type="NCBI Taxonomy" id="176857"/>
    <lineage>
        <taxon>Eukaryota</taxon>
        <taxon>Viridiplantae</taxon>
        <taxon>Streptophyta</taxon>
        <taxon>Embryophyta</taxon>
        <taxon>Tracheophyta</taxon>
        <taxon>Spermatophyta</taxon>
        <taxon>Magnoliopsida</taxon>
        <taxon>eudicotyledons</taxon>
        <taxon>Gunneridae</taxon>
        <taxon>Pentapetalae</taxon>
        <taxon>rosids</taxon>
        <taxon>fabids</taxon>
        <taxon>Fagales</taxon>
        <taxon>Betulaceae</taxon>
        <taxon>Carpinus</taxon>
    </lineage>
</organism>
<feature type="compositionally biased region" description="Polar residues" evidence="1">
    <location>
        <begin position="28"/>
        <end position="41"/>
    </location>
</feature>
<feature type="compositionally biased region" description="Pro residues" evidence="1">
    <location>
        <begin position="42"/>
        <end position="55"/>
    </location>
</feature>
<dbReference type="GO" id="GO:0031146">
    <property type="term" value="P:SCF-dependent proteasomal ubiquitin-dependent protein catabolic process"/>
    <property type="evidence" value="ECO:0007669"/>
    <property type="project" value="TreeGrafter"/>
</dbReference>
<feature type="region of interest" description="Disordered" evidence="1">
    <location>
        <begin position="154"/>
        <end position="183"/>
    </location>
</feature>
<accession>A0A5N6QGL0</accession>
<evidence type="ECO:0000313" key="4">
    <source>
        <dbReference type="Proteomes" id="UP000327013"/>
    </source>
</evidence>
<dbReference type="SUPFAM" id="SSF52047">
    <property type="entry name" value="RNI-like"/>
    <property type="match status" value="1"/>
</dbReference>
<dbReference type="SMART" id="SM00367">
    <property type="entry name" value="LRR_CC"/>
    <property type="match status" value="6"/>
</dbReference>
<feature type="region of interest" description="Disordered" evidence="1">
    <location>
        <begin position="1"/>
        <end position="141"/>
    </location>
</feature>
<sequence length="901" mass="97854">MTVLRSREIVPTKPTPKVPKAALKIEPSTPSRTDGPSILQSPTPPMSSGPNPYPNTTPVSSGLGSDSVSVSGVNRRRSLRLSSKSDSGEGSGSNPVHDCKRKSVSGERGACLSGNRVEGESAEETGGAVLSLAGNGERSSDLVEKRVKDWVCGLSGNESGSEEEKDSRGFGEVGLGSKSAKGKKRKLGFDVNLGLECAGEDGECKGYLNLRSGKRLAKRGINAVDDKLVDEREGQEEEEEHNGELGRELIGIGIKREGKGKGGLVHDDVVSTGLKVVDPKTDNVSGNVVENESSKRVNERRAGGGNEKGKRKLCGANDGGVVIEKGVVKGRRRFSREEKGKGVVLDGFLLPNDEGEDLVSKVKNSVEDVVSGTVHSGDNVASQVETEVGQANARENQSTRRDFMERFREIARESASRFALFTHIGEGEDLVSSEAEAEREFEDWPGPFSTAMKIIKDRATKNQRVGSSYLDKSKAASVTWVPRYSQNRPKQPVPSLKELSLKILAKNADEIKSLENIPDALKHKLSHLLCDSRRMNNHTFELLVHGSPREVRLRDCSWLTEEQFTKSFQKCDTGNLMVLQLDQCGRCMSDYMLLSTLAQSSNSLPALTALSLSGACRLTDVGLGKLVSSAPALRSLNLSQCSLLTSSSIDTLADSLGSILRELYLTDCQSIDAMLILPALKKLEQLQVLSLAGIQNVCDDFLREFITAHGHNMKELVLTDCIKLTDSSLKAIAENCPRLCAIDLENLCKLTDSAIGYLANGCRAIQTFKLRRNAFSDEAIAAFLETSGECLKELSLNNVKKVGRNTALSLAKRSTRLHTLDLSWCRNMSDEAVGLIVDNCLSLRVLKLFGCTQITNVFLDGHSNPDVQIVGLRMSPVLERVKVPHYEVQGPLRYSLVSSQI</sequence>
<dbReference type="InterPro" id="IPR032675">
    <property type="entry name" value="LRR_dom_sf"/>
</dbReference>
<dbReference type="InterPro" id="IPR006553">
    <property type="entry name" value="Leu-rich_rpt_Cys-con_subtyp"/>
</dbReference>
<feature type="compositionally biased region" description="Low complexity" evidence="1">
    <location>
        <begin position="59"/>
        <end position="73"/>
    </location>
</feature>
<dbReference type="Gene3D" id="3.80.10.10">
    <property type="entry name" value="Ribonuclease Inhibitor"/>
    <property type="match status" value="2"/>
</dbReference>
<protein>
    <recommendedName>
        <fullName evidence="2">F-box/LRR-repeat protein 15-like leucin rich repeat domain-containing protein</fullName>
    </recommendedName>
</protein>
<dbReference type="EMBL" id="CM017321">
    <property type="protein sequence ID" value="KAE7998452.1"/>
    <property type="molecule type" value="Genomic_DNA"/>
</dbReference>
<evidence type="ECO:0000259" key="2">
    <source>
        <dbReference type="Pfam" id="PF25372"/>
    </source>
</evidence>
<evidence type="ECO:0000256" key="1">
    <source>
        <dbReference type="SAM" id="MobiDB-lite"/>
    </source>
</evidence>
<reference evidence="3 4" key="1">
    <citation type="submission" date="2019-06" db="EMBL/GenBank/DDBJ databases">
        <title>A chromosomal-level reference genome of Carpinus fangiana (Coryloideae, Betulaceae).</title>
        <authorList>
            <person name="Yang X."/>
            <person name="Wang Z."/>
            <person name="Zhang L."/>
            <person name="Hao G."/>
            <person name="Liu J."/>
            <person name="Yang Y."/>
        </authorList>
    </citation>
    <scope>NUCLEOTIDE SEQUENCE [LARGE SCALE GENOMIC DNA]</scope>
    <source>
        <strain evidence="3">Cfa_2016G</strain>
        <tissue evidence="3">Leaf</tissue>
    </source>
</reference>
<gene>
    <name evidence="3" type="ORF">FH972_002996</name>
</gene>
<dbReference type="PANTHER" id="PTHR13318">
    <property type="entry name" value="PARTNER OF PAIRED, ISOFORM B-RELATED"/>
    <property type="match status" value="1"/>
</dbReference>
<feature type="compositionally biased region" description="Polar residues" evidence="1">
    <location>
        <begin position="282"/>
        <end position="291"/>
    </location>
</feature>
<feature type="compositionally biased region" description="Basic and acidic residues" evidence="1">
    <location>
        <begin position="1"/>
        <end position="10"/>
    </location>
</feature>
<dbReference type="Proteomes" id="UP000327013">
    <property type="component" value="Chromosome 1"/>
</dbReference>
<dbReference type="GO" id="GO:0019005">
    <property type="term" value="C:SCF ubiquitin ligase complex"/>
    <property type="evidence" value="ECO:0007669"/>
    <property type="project" value="TreeGrafter"/>
</dbReference>
<proteinExistence type="predicted"/>
<dbReference type="PANTHER" id="PTHR13318:SF101">
    <property type="entry name" value="F-BOX_LRR PROTEIN"/>
    <property type="match status" value="1"/>
</dbReference>
<evidence type="ECO:0000313" key="3">
    <source>
        <dbReference type="EMBL" id="KAE7998452.1"/>
    </source>
</evidence>